<dbReference type="EMBL" id="BGPR01000554">
    <property type="protein sequence ID" value="GBM26136.1"/>
    <property type="molecule type" value="Genomic_DNA"/>
</dbReference>
<feature type="region of interest" description="Disordered" evidence="1">
    <location>
        <begin position="78"/>
        <end position="109"/>
    </location>
</feature>
<comment type="caution">
    <text evidence="2">The sequence shown here is derived from an EMBL/GenBank/DDBJ whole genome shotgun (WGS) entry which is preliminary data.</text>
</comment>
<proteinExistence type="predicted"/>
<protein>
    <submittedName>
        <fullName evidence="2">Uncharacterized protein</fullName>
    </submittedName>
</protein>
<evidence type="ECO:0000313" key="3">
    <source>
        <dbReference type="Proteomes" id="UP000499080"/>
    </source>
</evidence>
<dbReference type="AlphaFoldDB" id="A0A4Y2ECX2"/>
<organism evidence="2 3">
    <name type="scientific">Araneus ventricosus</name>
    <name type="common">Orbweaver spider</name>
    <name type="synonym">Epeira ventricosa</name>
    <dbReference type="NCBI Taxonomy" id="182803"/>
    <lineage>
        <taxon>Eukaryota</taxon>
        <taxon>Metazoa</taxon>
        <taxon>Ecdysozoa</taxon>
        <taxon>Arthropoda</taxon>
        <taxon>Chelicerata</taxon>
        <taxon>Arachnida</taxon>
        <taxon>Araneae</taxon>
        <taxon>Araneomorphae</taxon>
        <taxon>Entelegynae</taxon>
        <taxon>Araneoidea</taxon>
        <taxon>Araneidae</taxon>
        <taxon>Araneus</taxon>
    </lineage>
</organism>
<reference evidence="2 3" key="1">
    <citation type="journal article" date="2019" name="Sci. Rep.">
        <title>Orb-weaving spider Araneus ventricosus genome elucidates the spidroin gene catalogue.</title>
        <authorList>
            <person name="Kono N."/>
            <person name="Nakamura H."/>
            <person name="Ohtoshi R."/>
            <person name="Moran D.A.P."/>
            <person name="Shinohara A."/>
            <person name="Yoshida Y."/>
            <person name="Fujiwara M."/>
            <person name="Mori M."/>
            <person name="Tomita M."/>
            <person name="Arakawa K."/>
        </authorList>
    </citation>
    <scope>NUCLEOTIDE SEQUENCE [LARGE SCALE GENOMIC DNA]</scope>
</reference>
<evidence type="ECO:0000313" key="2">
    <source>
        <dbReference type="EMBL" id="GBM26136.1"/>
    </source>
</evidence>
<sequence length="109" mass="12002">MSMKMQQQEYMSKIEQQRTLAGGGIADSRLPGDWCHIPAPWTAQATLTACCAANIQQISCLSPDICMKRNQRNIIRSSMSSIKNSKSREMISSKKWTPGSGGVDSELHA</sequence>
<dbReference type="Proteomes" id="UP000499080">
    <property type="component" value="Unassembled WGS sequence"/>
</dbReference>
<gene>
    <name evidence="2" type="ORF">AVEN_87287_1</name>
</gene>
<keyword evidence="3" id="KW-1185">Reference proteome</keyword>
<name>A0A4Y2ECX2_ARAVE</name>
<accession>A0A4Y2ECX2</accession>
<evidence type="ECO:0000256" key="1">
    <source>
        <dbReference type="SAM" id="MobiDB-lite"/>
    </source>
</evidence>